<dbReference type="Pfam" id="PF00561">
    <property type="entry name" value="Abhydrolase_1"/>
    <property type="match status" value="1"/>
</dbReference>
<dbReference type="GO" id="GO:0016787">
    <property type="term" value="F:hydrolase activity"/>
    <property type="evidence" value="ECO:0007669"/>
    <property type="project" value="UniProtKB-KW"/>
</dbReference>
<proteinExistence type="predicted"/>
<name>A0ABW4LBK6_9MICO</name>
<evidence type="ECO:0000313" key="3">
    <source>
        <dbReference type="EMBL" id="MFD1720397.1"/>
    </source>
</evidence>
<dbReference type="EMBL" id="JBHUEA010000002">
    <property type="protein sequence ID" value="MFD1720397.1"/>
    <property type="molecule type" value="Genomic_DNA"/>
</dbReference>
<evidence type="ECO:0000259" key="2">
    <source>
        <dbReference type="Pfam" id="PF00561"/>
    </source>
</evidence>
<reference evidence="4" key="1">
    <citation type="journal article" date="2019" name="Int. J. Syst. Evol. Microbiol.">
        <title>The Global Catalogue of Microorganisms (GCM) 10K type strain sequencing project: providing services to taxonomists for standard genome sequencing and annotation.</title>
        <authorList>
            <consortium name="The Broad Institute Genomics Platform"/>
            <consortium name="The Broad Institute Genome Sequencing Center for Infectious Disease"/>
            <person name="Wu L."/>
            <person name="Ma J."/>
        </authorList>
    </citation>
    <scope>NUCLEOTIDE SEQUENCE [LARGE SCALE GENOMIC DNA]</scope>
    <source>
        <strain evidence="4">CGMCC 1.12471</strain>
    </source>
</reference>
<gene>
    <name evidence="3" type="ORF">ACFSBI_02445</name>
</gene>
<dbReference type="InterPro" id="IPR000073">
    <property type="entry name" value="AB_hydrolase_1"/>
</dbReference>
<dbReference type="InterPro" id="IPR000639">
    <property type="entry name" value="Epox_hydrolase-like"/>
</dbReference>
<dbReference type="PANTHER" id="PTHR46438">
    <property type="entry name" value="ALPHA/BETA-HYDROLASES SUPERFAMILY PROTEIN"/>
    <property type="match status" value="1"/>
</dbReference>
<sequence>MRAATRETIEVDGHRVGVTVAGDGPPLVLLHGIGRDRDDWVALQPLLATRWTTYAVDLEGFGVSEPWGPSVTLASMAALVRRTLAALGETRPLHVVGNSLGGAVALRLAADDPASIAALVLISPAGFGREAVFGLRLLTVPGLGRALLALESTAPSLLLKRTVLDRDPVRRRLAVEAGLRLRRPGAKQAYLQVVHDLGGWGGIHEAWRRELLSALAASGVPALVLWGERDTVLPFAHFASVAEAVPHAVAESLPGFGHMPQLEDPELIAARIETFFAGLPGGEGLSRDGRPASAAAGSRPA</sequence>
<dbReference type="Gene3D" id="3.40.50.1820">
    <property type="entry name" value="alpha/beta hydrolase"/>
    <property type="match status" value="1"/>
</dbReference>
<accession>A0ABW4LBK6</accession>
<feature type="compositionally biased region" description="Low complexity" evidence="1">
    <location>
        <begin position="291"/>
        <end position="301"/>
    </location>
</feature>
<feature type="region of interest" description="Disordered" evidence="1">
    <location>
        <begin position="282"/>
        <end position="301"/>
    </location>
</feature>
<feature type="domain" description="AB hydrolase-1" evidence="2">
    <location>
        <begin position="25"/>
        <end position="265"/>
    </location>
</feature>
<dbReference type="Proteomes" id="UP001597347">
    <property type="component" value="Unassembled WGS sequence"/>
</dbReference>
<dbReference type="SUPFAM" id="SSF53474">
    <property type="entry name" value="alpha/beta-Hydrolases"/>
    <property type="match status" value="1"/>
</dbReference>
<comment type="caution">
    <text evidence="3">The sequence shown here is derived from an EMBL/GenBank/DDBJ whole genome shotgun (WGS) entry which is preliminary data.</text>
</comment>
<dbReference type="PRINTS" id="PR00111">
    <property type="entry name" value="ABHYDROLASE"/>
</dbReference>
<dbReference type="RefSeq" id="WP_377931665.1">
    <property type="nucleotide sequence ID" value="NZ_JBHUEA010000002.1"/>
</dbReference>
<keyword evidence="3" id="KW-0378">Hydrolase</keyword>
<dbReference type="PRINTS" id="PR00412">
    <property type="entry name" value="EPOXHYDRLASE"/>
</dbReference>
<organism evidence="3 4">
    <name type="scientific">Amnibacterium endophyticum</name>
    <dbReference type="NCBI Taxonomy" id="2109337"/>
    <lineage>
        <taxon>Bacteria</taxon>
        <taxon>Bacillati</taxon>
        <taxon>Actinomycetota</taxon>
        <taxon>Actinomycetes</taxon>
        <taxon>Micrococcales</taxon>
        <taxon>Microbacteriaceae</taxon>
        <taxon>Amnibacterium</taxon>
    </lineage>
</organism>
<evidence type="ECO:0000256" key="1">
    <source>
        <dbReference type="SAM" id="MobiDB-lite"/>
    </source>
</evidence>
<evidence type="ECO:0000313" key="4">
    <source>
        <dbReference type="Proteomes" id="UP001597347"/>
    </source>
</evidence>
<dbReference type="InterPro" id="IPR029058">
    <property type="entry name" value="AB_hydrolase_fold"/>
</dbReference>
<protein>
    <submittedName>
        <fullName evidence="3">Alpha/beta fold hydrolase</fullName>
    </submittedName>
</protein>
<keyword evidence="4" id="KW-1185">Reference proteome</keyword>
<dbReference type="PANTHER" id="PTHR46438:SF11">
    <property type="entry name" value="LIPASE-RELATED"/>
    <property type="match status" value="1"/>
</dbReference>